<name>A0ABU9BYA8_9BURK</name>
<organism evidence="1 2">
    <name type="scientific">Ideonella lacteola</name>
    <dbReference type="NCBI Taxonomy" id="2984193"/>
    <lineage>
        <taxon>Bacteria</taxon>
        <taxon>Pseudomonadati</taxon>
        <taxon>Pseudomonadota</taxon>
        <taxon>Betaproteobacteria</taxon>
        <taxon>Burkholderiales</taxon>
        <taxon>Sphaerotilaceae</taxon>
        <taxon>Ideonella</taxon>
    </lineage>
</organism>
<sequence>MSERYGEIEVIPPALDWAPTQPSMLFKSGIPNASEVASQLIWAAKLLGSSDAGLHILNEWFVVASATDWVSAAAKGPAEYELFVYMRSFPEAGQNEIRPEFVAAAFSKAVVVLGPAGIRVVRGHVEDNDPILEHLSRAPEWKRAVAFRGVGDA</sequence>
<evidence type="ECO:0000313" key="1">
    <source>
        <dbReference type="EMBL" id="MEK8034972.1"/>
    </source>
</evidence>
<keyword evidence="2" id="KW-1185">Reference proteome</keyword>
<dbReference type="Proteomes" id="UP001371218">
    <property type="component" value="Unassembled WGS sequence"/>
</dbReference>
<dbReference type="EMBL" id="JBBUTG010000045">
    <property type="protein sequence ID" value="MEK8034972.1"/>
    <property type="molecule type" value="Genomic_DNA"/>
</dbReference>
<accession>A0ABU9BYA8</accession>
<reference evidence="1 2" key="1">
    <citation type="submission" date="2024-04" db="EMBL/GenBank/DDBJ databases">
        <title>Novel species of the genus Ideonella isolated from streams.</title>
        <authorList>
            <person name="Lu H."/>
        </authorList>
    </citation>
    <scope>NUCLEOTIDE SEQUENCE [LARGE SCALE GENOMIC DNA]</scope>
    <source>
        <strain evidence="1 2">DXS29W</strain>
    </source>
</reference>
<proteinExistence type="predicted"/>
<comment type="caution">
    <text evidence="1">The sequence shown here is derived from an EMBL/GenBank/DDBJ whole genome shotgun (WGS) entry which is preliminary data.</text>
</comment>
<dbReference type="RefSeq" id="WP_341429407.1">
    <property type="nucleotide sequence ID" value="NZ_JBBUTG010000045.1"/>
</dbReference>
<evidence type="ECO:0000313" key="2">
    <source>
        <dbReference type="Proteomes" id="UP001371218"/>
    </source>
</evidence>
<protein>
    <submittedName>
        <fullName evidence="1">Uncharacterized protein</fullName>
    </submittedName>
</protein>
<gene>
    <name evidence="1" type="ORF">AACH06_29505</name>
</gene>